<dbReference type="KEGG" id="nja:NSJP_1913"/>
<proteinExistence type="predicted"/>
<gene>
    <name evidence="1" type="ORF">NSJP_1913</name>
</gene>
<sequence length="236" mass="27552">MQEELKLLTSQRNEMFLMLQDNKFSPSEFEWIRWASVTGNFKTVPALRHIPTGYYFVVDRAENRDGEYGFFVQYSPGRETKLEGDEAGEWSVVTLNFARWLSYIMRETELPDLWEGLVKDTQLIRDTDQQSSDNLPFTNEELPRVRNAIEEIKRYIHKTHELSEAQWKMIDARFDYLEQKAGEFGRKDWMHIAVSVLLSIGVDHLQSSTSTRDLFQFASEVFKQALGAILYLAGPH</sequence>
<dbReference type="EMBL" id="LT828648">
    <property type="protein sequence ID" value="SLM48085.1"/>
    <property type="molecule type" value="Genomic_DNA"/>
</dbReference>
<organism evidence="1 2">
    <name type="scientific">Nitrospira japonica</name>
    <dbReference type="NCBI Taxonomy" id="1325564"/>
    <lineage>
        <taxon>Bacteria</taxon>
        <taxon>Pseudomonadati</taxon>
        <taxon>Nitrospirota</taxon>
        <taxon>Nitrospiria</taxon>
        <taxon>Nitrospirales</taxon>
        <taxon>Nitrospiraceae</taxon>
        <taxon>Nitrospira</taxon>
    </lineage>
</organism>
<reference evidence="1 2" key="1">
    <citation type="submission" date="2017-03" db="EMBL/GenBank/DDBJ databases">
        <authorList>
            <person name="Afonso C.L."/>
            <person name="Miller P.J."/>
            <person name="Scott M.A."/>
            <person name="Spackman E."/>
            <person name="Goraichik I."/>
            <person name="Dimitrov K.M."/>
            <person name="Suarez D.L."/>
            <person name="Swayne D.E."/>
        </authorList>
    </citation>
    <scope>NUCLEOTIDE SEQUENCE [LARGE SCALE GENOMIC DNA]</scope>
    <source>
        <strain evidence="1">Genome sequencing of Nitrospira japonica strain NJ11</strain>
    </source>
</reference>
<name>A0A1W1I524_9BACT</name>
<dbReference type="OrthoDB" id="837573at2"/>
<evidence type="ECO:0000313" key="1">
    <source>
        <dbReference type="EMBL" id="SLM48085.1"/>
    </source>
</evidence>
<dbReference type="AlphaFoldDB" id="A0A1W1I524"/>
<evidence type="ECO:0000313" key="2">
    <source>
        <dbReference type="Proteomes" id="UP000192042"/>
    </source>
</evidence>
<dbReference type="Proteomes" id="UP000192042">
    <property type="component" value="Chromosome I"/>
</dbReference>
<keyword evidence="2" id="KW-1185">Reference proteome</keyword>
<protein>
    <submittedName>
        <fullName evidence="1">Uncharacterized protein</fullName>
    </submittedName>
</protein>
<accession>A0A1W1I524</accession>
<dbReference type="RefSeq" id="WP_155970001.1">
    <property type="nucleotide sequence ID" value="NZ_LT828648.1"/>
</dbReference>